<proteinExistence type="predicted"/>
<feature type="signal peptide" evidence="1">
    <location>
        <begin position="1"/>
        <end position="19"/>
    </location>
</feature>
<dbReference type="PANTHER" id="PTHR36302">
    <property type="entry name" value="BLR7088 PROTEIN"/>
    <property type="match status" value="1"/>
</dbReference>
<accession>A0A9X3YGB8</accession>
<dbReference type="InterPro" id="IPR036182">
    <property type="entry name" value="PCuAC_sf"/>
</dbReference>
<dbReference type="InterPro" id="IPR058248">
    <property type="entry name" value="Lxx211020-like"/>
</dbReference>
<dbReference type="InterPro" id="IPR007410">
    <property type="entry name" value="LpqE-like"/>
</dbReference>
<dbReference type="SUPFAM" id="SSF110087">
    <property type="entry name" value="DR1885-like metal-binding protein"/>
    <property type="match status" value="1"/>
</dbReference>
<feature type="chain" id="PRO_5040940844" evidence="1">
    <location>
        <begin position="20"/>
        <end position="150"/>
    </location>
</feature>
<dbReference type="Gene3D" id="2.60.40.1890">
    <property type="entry name" value="PCu(A)C copper chaperone"/>
    <property type="match status" value="1"/>
</dbReference>
<dbReference type="EMBL" id="JAOVZO020000003">
    <property type="protein sequence ID" value="MDC8011616.1"/>
    <property type="molecule type" value="Genomic_DNA"/>
</dbReference>
<keyword evidence="3" id="KW-1185">Reference proteome</keyword>
<dbReference type="AlphaFoldDB" id="A0A9X3YGB8"/>
<evidence type="ECO:0000313" key="3">
    <source>
        <dbReference type="Proteomes" id="UP001139971"/>
    </source>
</evidence>
<comment type="caution">
    <text evidence="2">The sequence shown here is derived from an EMBL/GenBank/DDBJ whole genome shotgun (WGS) entry which is preliminary data.</text>
</comment>
<sequence>MLRRCVLLIVSLAAFPAFAAGRLVVDDAWIRAAPPGARMLAGYAKLTNAGDAPIVVTGATSAAFGDVSMHASVVEDGVAKMRPLPSLNIAPGATETFEPGGRHLMLMQPAAAMATGAKATIALTVEGGGEVAAEFVVRDGAPEAGAHDHH</sequence>
<reference evidence="2" key="1">
    <citation type="submission" date="2023-02" db="EMBL/GenBank/DDBJ databases">
        <title>Tahibacter soli sp. nov. isolated from soil.</title>
        <authorList>
            <person name="Baek J.H."/>
            <person name="Lee J.K."/>
            <person name="Choi D.G."/>
            <person name="Jeon C.O."/>
        </authorList>
    </citation>
    <scope>NUCLEOTIDE SEQUENCE</scope>
    <source>
        <strain evidence="2">BL</strain>
    </source>
</reference>
<name>A0A9X3YGB8_9GAMM</name>
<dbReference type="Proteomes" id="UP001139971">
    <property type="component" value="Unassembled WGS sequence"/>
</dbReference>
<dbReference type="PANTHER" id="PTHR36302:SF1">
    <property type="entry name" value="COPPER CHAPERONE PCU(A)C"/>
    <property type="match status" value="1"/>
</dbReference>
<evidence type="ECO:0000313" key="2">
    <source>
        <dbReference type="EMBL" id="MDC8011616.1"/>
    </source>
</evidence>
<organism evidence="2 3">
    <name type="scientific">Tahibacter soli</name>
    <dbReference type="NCBI Taxonomy" id="2983605"/>
    <lineage>
        <taxon>Bacteria</taxon>
        <taxon>Pseudomonadati</taxon>
        <taxon>Pseudomonadota</taxon>
        <taxon>Gammaproteobacteria</taxon>
        <taxon>Lysobacterales</taxon>
        <taxon>Rhodanobacteraceae</taxon>
        <taxon>Tahibacter</taxon>
    </lineage>
</organism>
<evidence type="ECO:0000256" key="1">
    <source>
        <dbReference type="SAM" id="SignalP"/>
    </source>
</evidence>
<dbReference type="Pfam" id="PF04314">
    <property type="entry name" value="PCuAC"/>
    <property type="match status" value="1"/>
</dbReference>
<dbReference type="RefSeq" id="WP_263542832.1">
    <property type="nucleotide sequence ID" value="NZ_JAOVZO020000003.1"/>
</dbReference>
<gene>
    <name evidence="2" type="ORF">OD750_003550</name>
</gene>
<keyword evidence="1" id="KW-0732">Signal</keyword>
<protein>
    <submittedName>
        <fullName evidence="2">Copper chaperone PCu(A)C</fullName>
    </submittedName>
</protein>